<evidence type="ECO:0000313" key="14">
    <source>
        <dbReference type="Proteomes" id="UP001157974"/>
    </source>
</evidence>
<evidence type="ECO:0000256" key="3">
    <source>
        <dbReference type="ARBA" id="ARBA00022475"/>
    </source>
</evidence>
<feature type="transmembrane region" description="Helical" evidence="11">
    <location>
        <begin position="251"/>
        <end position="271"/>
    </location>
</feature>
<feature type="transmembrane region" description="Helical" evidence="11">
    <location>
        <begin position="78"/>
        <end position="97"/>
    </location>
</feature>
<accession>A0AAV8V4L7</accession>
<evidence type="ECO:0000256" key="10">
    <source>
        <dbReference type="SAM" id="MobiDB-lite"/>
    </source>
</evidence>
<feature type="transmembrane region" description="Helical" evidence="11">
    <location>
        <begin position="364"/>
        <end position="389"/>
    </location>
</feature>
<dbReference type="GO" id="GO:0098719">
    <property type="term" value="P:sodium ion import across plasma membrane"/>
    <property type="evidence" value="ECO:0007669"/>
    <property type="project" value="TreeGrafter"/>
</dbReference>
<keyword evidence="9" id="KW-0739">Sodium transport</keyword>
<dbReference type="PANTHER" id="PTHR10110:SF86">
    <property type="entry name" value="SODIUM_HYDROGEN EXCHANGER 7"/>
    <property type="match status" value="1"/>
</dbReference>
<keyword evidence="5 11" id="KW-1133">Transmembrane helix</keyword>
<feature type="transmembrane region" description="Helical" evidence="11">
    <location>
        <begin position="112"/>
        <end position="129"/>
    </location>
</feature>
<evidence type="ECO:0000256" key="8">
    <source>
        <dbReference type="ARBA" id="ARBA00023136"/>
    </source>
</evidence>
<dbReference type="Pfam" id="PF00999">
    <property type="entry name" value="Na_H_Exchanger"/>
    <property type="match status" value="1"/>
</dbReference>
<feature type="transmembrane region" description="Helical" evidence="11">
    <location>
        <begin position="291"/>
        <end position="312"/>
    </location>
</feature>
<evidence type="ECO:0000256" key="7">
    <source>
        <dbReference type="ARBA" id="ARBA00023065"/>
    </source>
</evidence>
<dbReference type="EMBL" id="JAMWBK010000001">
    <property type="protein sequence ID" value="KAJ8908592.1"/>
    <property type="molecule type" value="Genomic_DNA"/>
</dbReference>
<dbReference type="Gene3D" id="6.10.140.1330">
    <property type="match status" value="1"/>
</dbReference>
<evidence type="ECO:0000256" key="2">
    <source>
        <dbReference type="ARBA" id="ARBA00022448"/>
    </source>
</evidence>
<comment type="subcellular location">
    <subcellularLocation>
        <location evidence="1">Cell membrane</location>
        <topology evidence="1">Multi-pass membrane protein</topology>
    </subcellularLocation>
</comment>
<evidence type="ECO:0000256" key="9">
    <source>
        <dbReference type="ARBA" id="ARBA00023201"/>
    </source>
</evidence>
<feature type="region of interest" description="Disordered" evidence="10">
    <location>
        <begin position="1191"/>
        <end position="1223"/>
    </location>
</feature>
<evidence type="ECO:0000256" key="6">
    <source>
        <dbReference type="ARBA" id="ARBA00023053"/>
    </source>
</evidence>
<name>A0AAV8V4L7_9RHOD</name>
<evidence type="ECO:0000256" key="4">
    <source>
        <dbReference type="ARBA" id="ARBA00022692"/>
    </source>
</evidence>
<feature type="transmembrane region" description="Helical" evidence="11">
    <location>
        <begin position="46"/>
        <end position="66"/>
    </location>
</feature>
<comment type="caution">
    <text evidence="13">The sequence shown here is derived from an EMBL/GenBank/DDBJ whole genome shotgun (WGS) entry which is preliminary data.</text>
</comment>
<keyword evidence="4 11" id="KW-0812">Transmembrane</keyword>
<reference evidence="13 14" key="1">
    <citation type="journal article" date="2023" name="Nat. Commun.">
        <title>Origin of minicircular mitochondrial genomes in red algae.</title>
        <authorList>
            <person name="Lee Y."/>
            <person name="Cho C.H."/>
            <person name="Lee Y.M."/>
            <person name="Park S.I."/>
            <person name="Yang J.H."/>
            <person name="West J.A."/>
            <person name="Bhattacharya D."/>
            <person name="Yoon H.S."/>
        </authorList>
    </citation>
    <scope>NUCLEOTIDE SEQUENCE [LARGE SCALE GENOMIC DNA]</scope>
    <source>
        <strain evidence="13 14">CCMP1338</strain>
        <tissue evidence="13">Whole cell</tissue>
    </source>
</reference>
<feature type="compositionally biased region" description="Basic and acidic residues" evidence="10">
    <location>
        <begin position="1212"/>
        <end position="1223"/>
    </location>
</feature>
<dbReference type="GO" id="GO:0005886">
    <property type="term" value="C:plasma membrane"/>
    <property type="evidence" value="ECO:0007669"/>
    <property type="project" value="UniProtKB-SubCell"/>
</dbReference>
<evidence type="ECO:0000256" key="5">
    <source>
        <dbReference type="ARBA" id="ARBA00022989"/>
    </source>
</evidence>
<feature type="domain" description="Cation/H+ exchanger transmembrane" evidence="12">
    <location>
        <begin position="61"/>
        <end position="458"/>
    </location>
</feature>
<feature type="region of interest" description="Disordered" evidence="10">
    <location>
        <begin position="536"/>
        <end position="560"/>
    </location>
</feature>
<gene>
    <name evidence="13" type="ORF">NDN08_005297</name>
</gene>
<keyword evidence="14" id="KW-1185">Reference proteome</keyword>
<dbReference type="InterPro" id="IPR006153">
    <property type="entry name" value="Cation/H_exchanger_TM"/>
</dbReference>
<keyword evidence="7" id="KW-0406">Ion transport</keyword>
<organism evidence="13 14">
    <name type="scientific">Rhodosorus marinus</name>
    <dbReference type="NCBI Taxonomy" id="101924"/>
    <lineage>
        <taxon>Eukaryota</taxon>
        <taxon>Rhodophyta</taxon>
        <taxon>Stylonematophyceae</taxon>
        <taxon>Stylonematales</taxon>
        <taxon>Stylonemataceae</taxon>
        <taxon>Rhodosorus</taxon>
    </lineage>
</organism>
<keyword evidence="2" id="KW-0813">Transport</keyword>
<evidence type="ECO:0000256" key="11">
    <source>
        <dbReference type="SAM" id="Phobius"/>
    </source>
</evidence>
<evidence type="ECO:0000259" key="12">
    <source>
        <dbReference type="Pfam" id="PF00999"/>
    </source>
</evidence>
<evidence type="ECO:0000256" key="1">
    <source>
        <dbReference type="ARBA" id="ARBA00004651"/>
    </source>
</evidence>
<dbReference type="GO" id="GO:0051453">
    <property type="term" value="P:regulation of intracellular pH"/>
    <property type="evidence" value="ECO:0007669"/>
    <property type="project" value="TreeGrafter"/>
</dbReference>
<protein>
    <recommendedName>
        <fullName evidence="12">Cation/H+ exchanger transmembrane domain-containing protein</fullName>
    </recommendedName>
</protein>
<feature type="transmembrane region" description="Helical" evidence="11">
    <location>
        <begin position="333"/>
        <end position="352"/>
    </location>
</feature>
<keyword evidence="8 11" id="KW-0472">Membrane</keyword>
<evidence type="ECO:0000313" key="13">
    <source>
        <dbReference type="EMBL" id="KAJ8908592.1"/>
    </source>
</evidence>
<sequence>MDFLSSVVRSEEADVGTSVESLCGNEDVQCIIGAPRDCVGEECGSMVPGLVFPFLAISVGLILHPLSHRFRVPYTSMLMFVGVILGCLGCSVQMGLLTESLQLWAHISPPTLFFYIFLAPLVFEAAFNTDAHLFGKFIGKIIFLAFGVVVAQIFLIAVFQLYVIQSPDWTLYSALVFGAMLSATDPISVTATLKELGVSENLNTLIEGESLLNDGSAVVFYEAFLEGAIEGGLSGGEVIVQLLRLSLGGMAMGLAFALVAIVFLAMVYEMFEVEVSMTLVVAFLGFWTAQSPSILSGVICNVTAGIMLSAYGKGLVSPTVRDPLQKIWHLLSWIANTIVFVYAGLLVVAYIWSCAGDPLEWYDYVHILTWYAFINVLRFGLIFLSHPIMSYGSKWYKWKQAAVLSYSGLRGAVTLILALEVGDTSELPSSVRSRVVVWSSALVAMTLFVNGMTIKSVLHLLKLDRADPVKEEFLWRARATMLEKTFEILDVVAIDGNSKTCSWSTVASAVAPKSWITDIGRVQRALESSMDVGRASTLSSYRPSPENHMGGARRSISRSVTGRSSIALSRPSAEAARLSRTSFVASNSDASSVGRISGAYVRGPSDMEVLAARRGSAVGLVGFTAESKARLVHELEEEVGHLQINQEIGEAIDVEVRRRVLTSLLSVLRETYATSVSNYVFVSALTEDIKDALDANDEGEVYELFQFLLDNPTKLPIPDWMDKSLKWFHDRFDKLMVRLFSKSRYQSRIVLATMISSALRHVLCETYLQQSDIVLEEMKSLYEITSSYLAQLEAAIPDEFARVQTKSVIELVFQRQAACLEAFRREGSIDMEEFEEIHEELLELQRKYFLHTSKIVRNVQEKEEKDKYLLKRLPIFNALDTEIFNTSVLEKGRFAHLGKGEQVPVSGDAVVFVLRGAVRIEKSATCAIGDMGHSVSLPSVIDVKTNVDSLPLHMCFQKYSVVLPVDFFAESSHKLPALSTCHIIGGASVFILPGQQARELSLAYEWFRSELAKHIVRLIMFGYLALKSNWIHNFADSSNSGETPVEVATHILQTLPYCSLVGLTRKHGAARVQGPGVLLQGKLTVSRKDLQSYLLDSEDTEIVEELEAPAILPPGLLSVELVESEDSDELETAEMMVQDLASPQVIAEDRILRWTGPPYVVDENGRFGFHKHFEQACGEISRKHTALSNSGKINLEGLSRATSEDSEDSEDSGPKKNDHGVAF</sequence>
<feature type="transmembrane region" description="Helical" evidence="11">
    <location>
        <begin position="435"/>
        <end position="454"/>
    </location>
</feature>
<dbReference type="Proteomes" id="UP001157974">
    <property type="component" value="Unassembled WGS sequence"/>
</dbReference>
<keyword evidence="3" id="KW-1003">Cell membrane</keyword>
<proteinExistence type="predicted"/>
<dbReference type="PANTHER" id="PTHR10110">
    <property type="entry name" value="SODIUM/HYDROGEN EXCHANGER"/>
    <property type="match status" value="1"/>
</dbReference>
<feature type="transmembrane region" description="Helical" evidence="11">
    <location>
        <begin position="141"/>
        <end position="163"/>
    </location>
</feature>
<dbReference type="AlphaFoldDB" id="A0AAV8V4L7"/>
<dbReference type="GO" id="GO:0015386">
    <property type="term" value="F:potassium:proton antiporter activity"/>
    <property type="evidence" value="ECO:0007669"/>
    <property type="project" value="TreeGrafter"/>
</dbReference>
<dbReference type="GO" id="GO:0015385">
    <property type="term" value="F:sodium:proton antiporter activity"/>
    <property type="evidence" value="ECO:0007669"/>
    <property type="project" value="InterPro"/>
</dbReference>
<dbReference type="InterPro" id="IPR018422">
    <property type="entry name" value="Cation/H_exchanger_CPA1"/>
</dbReference>
<keyword evidence="6" id="KW-0915">Sodium</keyword>